<dbReference type="InterPro" id="IPR006380">
    <property type="entry name" value="SPP-like_dom"/>
</dbReference>
<evidence type="ECO:0000259" key="3">
    <source>
        <dbReference type="Pfam" id="PF05116"/>
    </source>
</evidence>
<evidence type="ECO:0000313" key="4">
    <source>
        <dbReference type="EMBL" id="MBW83774.1"/>
    </source>
</evidence>
<name>A0A2P2IRB7_RHIMU</name>
<protein>
    <recommendedName>
        <fullName evidence="3">Sucrose phosphatase-like domain-containing protein</fullName>
    </recommendedName>
</protein>
<evidence type="ECO:0000256" key="2">
    <source>
        <dbReference type="ARBA" id="ARBA00022679"/>
    </source>
</evidence>
<feature type="domain" description="Sucrose phosphatase-like" evidence="3">
    <location>
        <begin position="2"/>
        <end position="68"/>
    </location>
</feature>
<dbReference type="Pfam" id="PF05116">
    <property type="entry name" value="S6PP"/>
    <property type="match status" value="1"/>
</dbReference>
<dbReference type="EMBL" id="GGEC01003291">
    <property type="protein sequence ID" value="MBW83774.1"/>
    <property type="molecule type" value="Transcribed_RNA"/>
</dbReference>
<accession>A0A2P2IRB7</accession>
<dbReference type="GO" id="GO:0016757">
    <property type="term" value="F:glycosyltransferase activity"/>
    <property type="evidence" value="ECO:0007669"/>
    <property type="project" value="UniProtKB-KW"/>
</dbReference>
<proteinExistence type="predicted"/>
<keyword evidence="2" id="KW-0808">Transferase</keyword>
<keyword evidence="1" id="KW-0328">Glycosyltransferase</keyword>
<organism evidence="4">
    <name type="scientific">Rhizophora mucronata</name>
    <name type="common">Asiatic mangrove</name>
    <dbReference type="NCBI Taxonomy" id="61149"/>
    <lineage>
        <taxon>Eukaryota</taxon>
        <taxon>Viridiplantae</taxon>
        <taxon>Streptophyta</taxon>
        <taxon>Embryophyta</taxon>
        <taxon>Tracheophyta</taxon>
        <taxon>Spermatophyta</taxon>
        <taxon>Magnoliopsida</taxon>
        <taxon>eudicotyledons</taxon>
        <taxon>Gunneridae</taxon>
        <taxon>Pentapetalae</taxon>
        <taxon>rosids</taxon>
        <taxon>fabids</taxon>
        <taxon>Malpighiales</taxon>
        <taxon>Rhizophoraceae</taxon>
        <taxon>Rhizophora</taxon>
    </lineage>
</organism>
<sequence>MRGLRCHPMYCRNSSRMQIIPLLASRAQALRYLFVRWRLNIANMFVFLGENGDTDYDEMISGAHKSIIMEGVVPRGSEELSGATDLRGDIVPNESPLVVHLSGNATVNDIADALKQVSKASTGM</sequence>
<reference evidence="4" key="1">
    <citation type="submission" date="2018-02" db="EMBL/GenBank/DDBJ databases">
        <title>Rhizophora mucronata_Transcriptome.</title>
        <authorList>
            <person name="Meera S.P."/>
            <person name="Sreeshan A."/>
            <person name="Augustine A."/>
        </authorList>
    </citation>
    <scope>NUCLEOTIDE SEQUENCE</scope>
    <source>
        <tissue evidence="4">Leaf</tissue>
    </source>
</reference>
<dbReference type="PANTHER" id="PTHR46039">
    <property type="entry name" value="SUCROSE-PHOSPHATE SYNTHASE 3-RELATED"/>
    <property type="match status" value="1"/>
</dbReference>
<dbReference type="InterPro" id="IPR044161">
    <property type="entry name" value="SPS"/>
</dbReference>
<dbReference type="AlphaFoldDB" id="A0A2P2IRB7"/>
<dbReference type="PANTHER" id="PTHR46039:SF5">
    <property type="entry name" value="SUCROSE-PHOSPHATE SYNTHASE 3-RELATED"/>
    <property type="match status" value="1"/>
</dbReference>
<evidence type="ECO:0000256" key="1">
    <source>
        <dbReference type="ARBA" id="ARBA00022676"/>
    </source>
</evidence>